<dbReference type="Gene3D" id="3.40.970.10">
    <property type="entry name" value="Ribonuclease H1, N-terminal domain"/>
    <property type="match status" value="1"/>
</dbReference>
<gene>
    <name evidence="2" type="ORF">BW686_00580</name>
</gene>
<sequence length="297" mass="33421">MAKKPKFYAVVKGRKLGIFNTWDGGARLSIERFPEAKHQSFATLELAVEWYRQHSPTPGSNHSPVTHFSTEGFEKQPTAVPRQTALDGIGAKRYVIYLIIDPDTEEPFYVGLTTDLERRKQAHLGRARHNTKRAAAKIAEILDAGMSPIFKVVESCDSEEHALAAETRWVEQCTGLSYIVRNRWREHQDIQAVLLKPKLDLNQIIGDGPVLLGPYPYESRFELKKRLSTFLMKFSSGVIDHPMAMEKLKLIWSTTSHTGKVSEFRIVSGSSSHQLEAVLVSGSTVAFDYGRAIDRLP</sequence>
<protein>
    <submittedName>
        <fullName evidence="2">Ribonuclease H</fullName>
    </submittedName>
</protein>
<dbReference type="InterPro" id="IPR009027">
    <property type="entry name" value="Ribosomal_bL9/RNase_H1_N"/>
</dbReference>
<comment type="caution">
    <text evidence="2">The sequence shown here is derived from an EMBL/GenBank/DDBJ whole genome shotgun (WGS) entry which is preliminary data.</text>
</comment>
<reference evidence="2 3" key="1">
    <citation type="submission" date="2017-01" db="EMBL/GenBank/DDBJ databases">
        <authorList>
            <person name="Mah S.A."/>
            <person name="Swanson W.J."/>
            <person name="Moy G.W."/>
            <person name="Vacquier V.D."/>
        </authorList>
    </citation>
    <scope>NUCLEOTIDE SEQUENCE [LARGE SCALE GENOMIC DNA]</scope>
    <source>
        <strain evidence="2">PDD-32b-74</strain>
    </source>
</reference>
<evidence type="ECO:0000313" key="3">
    <source>
        <dbReference type="Proteomes" id="UP000195128"/>
    </source>
</evidence>
<dbReference type="RefSeq" id="WP_084913734.1">
    <property type="nucleotide sequence ID" value="NZ_MTSA01000001.1"/>
</dbReference>
<organism evidence="2 3">
    <name type="scientific">Pseudomonas syringae</name>
    <dbReference type="NCBI Taxonomy" id="317"/>
    <lineage>
        <taxon>Bacteria</taxon>
        <taxon>Pseudomonadati</taxon>
        <taxon>Pseudomonadota</taxon>
        <taxon>Gammaproteobacteria</taxon>
        <taxon>Pseudomonadales</taxon>
        <taxon>Pseudomonadaceae</taxon>
        <taxon>Pseudomonas</taxon>
    </lineage>
</organism>
<evidence type="ECO:0000313" key="2">
    <source>
        <dbReference type="EMBL" id="OUM09224.1"/>
    </source>
</evidence>
<dbReference type="Pfam" id="PF01693">
    <property type="entry name" value="Cauli_VI"/>
    <property type="match status" value="1"/>
</dbReference>
<proteinExistence type="predicted"/>
<dbReference type="Proteomes" id="UP000195128">
    <property type="component" value="Unassembled WGS sequence"/>
</dbReference>
<dbReference type="SUPFAM" id="SSF82771">
    <property type="entry name" value="GIY-YIG endonuclease"/>
    <property type="match status" value="1"/>
</dbReference>
<dbReference type="InterPro" id="IPR035901">
    <property type="entry name" value="GIY-YIG_endonuc_sf"/>
</dbReference>
<dbReference type="EMBL" id="MTSA01000001">
    <property type="protein sequence ID" value="OUM09224.1"/>
    <property type="molecule type" value="Genomic_DNA"/>
</dbReference>
<feature type="domain" description="GIY-YIG" evidence="1">
    <location>
        <begin position="92"/>
        <end position="180"/>
    </location>
</feature>
<dbReference type="AlphaFoldDB" id="A0A244EXL1"/>
<dbReference type="OrthoDB" id="7845843at2"/>
<dbReference type="SUPFAM" id="SSF55658">
    <property type="entry name" value="L9 N-domain-like"/>
    <property type="match status" value="1"/>
</dbReference>
<dbReference type="Pfam" id="PF01541">
    <property type="entry name" value="GIY-YIG"/>
    <property type="match status" value="1"/>
</dbReference>
<accession>A0A244EXL1</accession>
<evidence type="ECO:0000259" key="1">
    <source>
        <dbReference type="PROSITE" id="PS50164"/>
    </source>
</evidence>
<dbReference type="InterPro" id="IPR011320">
    <property type="entry name" value="RNase_H1_N"/>
</dbReference>
<dbReference type="InterPro" id="IPR037056">
    <property type="entry name" value="RNase_H1_N_sf"/>
</dbReference>
<name>A0A244EXL1_PSESX</name>
<dbReference type="PROSITE" id="PS50164">
    <property type="entry name" value="GIY_YIG"/>
    <property type="match status" value="1"/>
</dbReference>
<dbReference type="InterPro" id="IPR000305">
    <property type="entry name" value="GIY-YIG_endonuc"/>
</dbReference>
<dbReference type="Gene3D" id="3.40.1440.10">
    <property type="entry name" value="GIY-YIG endonuclease"/>
    <property type="match status" value="1"/>
</dbReference>